<evidence type="ECO:0000313" key="3">
    <source>
        <dbReference type="Proteomes" id="UP000076552"/>
    </source>
</evidence>
<proteinExistence type="predicted"/>
<keyword evidence="3" id="KW-1185">Reference proteome</keyword>
<dbReference type="AlphaFoldDB" id="A0A166LF91"/>
<feature type="region of interest" description="Disordered" evidence="1">
    <location>
        <begin position="83"/>
        <end position="115"/>
    </location>
</feature>
<organism evidence="2 3">
    <name type="scientific">Colletotrichum tofieldiae</name>
    <dbReference type="NCBI Taxonomy" id="708197"/>
    <lineage>
        <taxon>Eukaryota</taxon>
        <taxon>Fungi</taxon>
        <taxon>Dikarya</taxon>
        <taxon>Ascomycota</taxon>
        <taxon>Pezizomycotina</taxon>
        <taxon>Sordariomycetes</taxon>
        <taxon>Hypocreomycetidae</taxon>
        <taxon>Glomerellales</taxon>
        <taxon>Glomerellaceae</taxon>
        <taxon>Colletotrichum</taxon>
        <taxon>Colletotrichum spaethianum species complex</taxon>
    </lineage>
</organism>
<dbReference type="EMBL" id="LFIV01000369">
    <property type="protein sequence ID" value="KZL63454.1"/>
    <property type="molecule type" value="Genomic_DNA"/>
</dbReference>
<protein>
    <submittedName>
        <fullName evidence="2">Uncharacterized protein</fullName>
    </submittedName>
</protein>
<evidence type="ECO:0000313" key="2">
    <source>
        <dbReference type="EMBL" id="KZL63454.1"/>
    </source>
</evidence>
<sequence length="207" mass="21868">MAALEEEEGVRARTPEPALKRDFECLRCLQSAMHGDSSGWCVPASSSRTLKCQRCALGKTPCYTILEGSELRRLAREFLAAKRGNGRPKDRSRATGALRSRLGFEGSLPRGDPQISTQRCSKVAAVAPIPSQPSRSRGDAVVNPSVVAASSGGPVSSTAVAFANEGQVNAIRAAVDSLVGGSLPVGLMPAYRVLMDQYAALLGGQRR</sequence>
<comment type="caution">
    <text evidence="2">The sequence shown here is derived from an EMBL/GenBank/DDBJ whole genome shotgun (WGS) entry which is preliminary data.</text>
</comment>
<evidence type="ECO:0000256" key="1">
    <source>
        <dbReference type="SAM" id="MobiDB-lite"/>
    </source>
</evidence>
<accession>A0A166LF91</accession>
<gene>
    <name evidence="2" type="ORF">CT0861_02460</name>
</gene>
<reference evidence="2 3" key="1">
    <citation type="submission" date="2015-06" db="EMBL/GenBank/DDBJ databases">
        <title>Survival trade-offs in plant roots during colonization by closely related pathogenic and mutualistic fungi.</title>
        <authorList>
            <person name="Hacquard S."/>
            <person name="Kracher B."/>
            <person name="Hiruma K."/>
            <person name="Weinman A."/>
            <person name="Muench P."/>
            <person name="Garrido Oter R."/>
            <person name="Ver Loren van Themaat E."/>
            <person name="Dallerey J.-F."/>
            <person name="Damm U."/>
            <person name="Henrissat B."/>
            <person name="Lespinet O."/>
            <person name="Thon M."/>
            <person name="Kemen E."/>
            <person name="McHardy A.C."/>
            <person name="Schulze-Lefert P."/>
            <person name="O'Connell R.J."/>
        </authorList>
    </citation>
    <scope>NUCLEOTIDE SEQUENCE [LARGE SCALE GENOMIC DNA]</scope>
    <source>
        <strain evidence="2 3">0861</strain>
    </source>
</reference>
<dbReference type="Proteomes" id="UP000076552">
    <property type="component" value="Unassembled WGS sequence"/>
</dbReference>
<name>A0A166LF91_9PEZI</name>
<dbReference type="OrthoDB" id="10463375at2759"/>